<dbReference type="EnsemblPlants" id="TraesCS2B02G467000.1">
    <property type="protein sequence ID" value="TraesCS2B02G467000.1"/>
    <property type="gene ID" value="TraesCS2B02G467000"/>
</dbReference>
<evidence type="ECO:0000256" key="1">
    <source>
        <dbReference type="SAM" id="SignalP"/>
    </source>
</evidence>
<feature type="signal peptide" evidence="1">
    <location>
        <begin position="1"/>
        <end position="25"/>
    </location>
</feature>
<evidence type="ECO:0000313" key="2">
    <source>
        <dbReference type="EnsemblPlants" id="TraesCS2B02G467000.1"/>
    </source>
</evidence>
<reference evidence="2" key="2">
    <citation type="submission" date="2018-10" db="UniProtKB">
        <authorList>
            <consortium name="EnsemblPlants"/>
        </authorList>
    </citation>
    <scope>IDENTIFICATION</scope>
</reference>
<dbReference type="Gramene" id="TraesCS2B03G1181500.1">
    <property type="protein sequence ID" value="TraesCS2B03G1181500.1.CDS"/>
    <property type="gene ID" value="TraesCS2B03G1181500"/>
</dbReference>
<dbReference type="Gramene" id="TraesCAD_scaffold_087615_01G000200.1">
    <property type="protein sequence ID" value="TraesCAD_scaffold_087615_01G000200.1"/>
    <property type="gene ID" value="TraesCAD_scaffold_087615_01G000200"/>
</dbReference>
<sequence length="121" mass="13197">MARPTSQSVAAFTILMLAVATLAIAQAPPPPKRSRQEIHLFEVTVGLAAAATEDDYYHHHYRLLATVVGGIEAARSAMFETAPLRFSAYLTNNQARRLSRVTGVLGVRQRDDPVPTDDDGH</sequence>
<dbReference type="Gramene" id="TraesLAC2B03G00980160.1">
    <property type="protein sequence ID" value="TraesLAC2B03G00980160.1"/>
    <property type="gene ID" value="TraesLAC2B03G00980160"/>
</dbReference>
<dbReference type="Gramene" id="TraesARI2B03G01036190.1">
    <property type="protein sequence ID" value="TraesARI2B03G01036190.1"/>
    <property type="gene ID" value="TraesARI2B03G01036190"/>
</dbReference>
<dbReference type="Gramene" id="TraesJAG2B03G01020540.1">
    <property type="protein sequence ID" value="TraesJAG2B03G01020540.1"/>
    <property type="gene ID" value="TraesJAG2B03G01020540"/>
</dbReference>
<dbReference type="Proteomes" id="UP000019116">
    <property type="component" value="Chromosome 2B"/>
</dbReference>
<dbReference type="OMA" id="PETDGHM"/>
<dbReference type="Gramene" id="TraesLDM2B03G01021720.1">
    <property type="protein sequence ID" value="TraesLDM2B03G01021720.1"/>
    <property type="gene ID" value="TraesLDM2B03G01021720"/>
</dbReference>
<dbReference type="Gramene" id="TraesROB_scaffold_076807_01G000200.1">
    <property type="protein sequence ID" value="TraesROB_scaffold_076807_01G000200.1"/>
    <property type="gene ID" value="TraesROB_scaffold_076807_01G000200"/>
</dbReference>
<evidence type="ECO:0000313" key="3">
    <source>
        <dbReference type="Proteomes" id="UP000019116"/>
    </source>
</evidence>
<keyword evidence="1" id="KW-0732">Signal</keyword>
<dbReference type="Gramene" id="TraesSYM2B03G01035660.1">
    <property type="protein sequence ID" value="TraesSYM2B03G01035660.1"/>
    <property type="gene ID" value="TraesSYM2B03G01035660"/>
</dbReference>
<keyword evidence="3" id="KW-1185">Reference proteome</keyword>
<organism evidence="2">
    <name type="scientific">Triticum aestivum</name>
    <name type="common">Wheat</name>
    <dbReference type="NCBI Taxonomy" id="4565"/>
    <lineage>
        <taxon>Eukaryota</taxon>
        <taxon>Viridiplantae</taxon>
        <taxon>Streptophyta</taxon>
        <taxon>Embryophyta</taxon>
        <taxon>Tracheophyta</taxon>
        <taxon>Spermatophyta</taxon>
        <taxon>Magnoliopsida</taxon>
        <taxon>Liliopsida</taxon>
        <taxon>Poales</taxon>
        <taxon>Poaceae</taxon>
        <taxon>BOP clade</taxon>
        <taxon>Pooideae</taxon>
        <taxon>Triticodae</taxon>
        <taxon>Triticeae</taxon>
        <taxon>Triticinae</taxon>
        <taxon>Triticum</taxon>
    </lineage>
</organism>
<name>A0A3B6CCF3_WHEAT</name>
<protein>
    <recommendedName>
        <fullName evidence="4">Inhibitor I9 domain-containing protein</fullName>
    </recommendedName>
</protein>
<dbReference type="Gramene" id="TraesCS2B02G467000.1">
    <property type="protein sequence ID" value="TraesCS2B02G467000.1"/>
    <property type="gene ID" value="TraesCS2B02G467000"/>
</dbReference>
<dbReference type="Gramene" id="TraesMAC2B03G01018490.1">
    <property type="protein sequence ID" value="TraesMAC2B03G01018490.1"/>
    <property type="gene ID" value="TraesMAC2B03G01018490"/>
</dbReference>
<dbReference type="Gramene" id="TraesCLE_scaffold_023382_01G000200.1">
    <property type="protein sequence ID" value="TraesCLE_scaffold_023382_01G000200.1"/>
    <property type="gene ID" value="TraesCLE_scaffold_023382_01G000200"/>
</dbReference>
<dbReference type="Gramene" id="TraesSTA2B03G01016050.1">
    <property type="protein sequence ID" value="TraesSTA2B03G01016050.1"/>
    <property type="gene ID" value="TraesSTA2B03G01016050"/>
</dbReference>
<feature type="chain" id="PRO_5043172424" description="Inhibitor I9 domain-containing protein" evidence="1">
    <location>
        <begin position="26"/>
        <end position="121"/>
    </location>
</feature>
<proteinExistence type="predicted"/>
<dbReference type="AlphaFoldDB" id="A0A3B6CCF3"/>
<evidence type="ECO:0008006" key="4">
    <source>
        <dbReference type="Google" id="ProtNLM"/>
    </source>
</evidence>
<accession>A0A3B6CCF3</accession>
<dbReference type="OrthoDB" id="653018at2759"/>
<dbReference type="Gramene" id="TraesWEE_scaffold_120445_01G000200.1">
    <property type="protein sequence ID" value="TraesWEE_scaffold_120445_01G000200.1"/>
    <property type="gene ID" value="TraesWEE_scaffold_120445_01G000200"/>
</dbReference>
<dbReference type="Gramene" id="TraesNOR2B03G01035250.1">
    <property type="protein sequence ID" value="TraesNOR2B03G01035250.1"/>
    <property type="gene ID" value="TraesNOR2B03G01035250"/>
</dbReference>
<reference evidence="2" key="1">
    <citation type="submission" date="2018-08" db="EMBL/GenBank/DDBJ databases">
        <authorList>
            <person name="Rossello M."/>
        </authorList>
    </citation>
    <scope>NUCLEOTIDE SEQUENCE [LARGE SCALE GENOMIC DNA]</scope>
    <source>
        <strain evidence="2">cv. Chinese Spring</strain>
    </source>
</reference>
<dbReference type="Gramene" id="TraesPARA_EIv1.0_0506820.1">
    <property type="protein sequence ID" value="TraesPARA_EIv1.0_0506820.1.CDS"/>
    <property type="gene ID" value="TraesPARA_EIv1.0_0506820"/>
</dbReference>